<name>A0ABQ2BEL0_9SPHI</name>
<dbReference type="Pfam" id="PF15639">
    <property type="entry name" value="Tox-MPTase3"/>
    <property type="match status" value="1"/>
</dbReference>
<organism evidence="2 3">
    <name type="scientific">Pedobacter mendelii</name>
    <dbReference type="NCBI Taxonomy" id="1908240"/>
    <lineage>
        <taxon>Bacteria</taxon>
        <taxon>Pseudomonadati</taxon>
        <taxon>Bacteroidota</taxon>
        <taxon>Sphingobacteriia</taxon>
        <taxon>Sphingobacteriales</taxon>
        <taxon>Sphingobacteriaceae</taxon>
        <taxon>Pedobacter</taxon>
    </lineage>
</organism>
<evidence type="ECO:0000313" key="2">
    <source>
        <dbReference type="EMBL" id="GGI24190.1"/>
    </source>
</evidence>
<keyword evidence="3" id="KW-1185">Reference proteome</keyword>
<accession>A0ABQ2BEL0</accession>
<sequence>MSLNGGIRDNAISLGGWEGISYCNNCHNGIPLNDVIIRPDNPTGSPFWNPWGDSPPSPGGGIGNSSNVGNFIIDKSTQDKYPKFTDLIKRLESFVANDKKVLDALIKWSGYNREQILEKVKFGQGPTIVVKELTGKYGYFDRAENPNVINIDASWVRGLEAANLLETQEATGFFLAVTALHEFVHQSRAANGLDRNYEYGYGFEQSAFGLIIENDGVAPYNYRFRLYKK</sequence>
<protein>
    <recommendedName>
        <fullName evidence="1">Tox-MPTase3 domain-containing protein</fullName>
    </recommendedName>
</protein>
<dbReference type="RefSeq" id="WP_188412285.1">
    <property type="nucleotide sequence ID" value="NZ_BMDJ01000002.1"/>
</dbReference>
<evidence type="ECO:0000313" key="3">
    <source>
        <dbReference type="Proteomes" id="UP000645390"/>
    </source>
</evidence>
<reference evidence="3" key="1">
    <citation type="journal article" date="2019" name="Int. J. Syst. Evol. Microbiol.">
        <title>The Global Catalogue of Microorganisms (GCM) 10K type strain sequencing project: providing services to taxonomists for standard genome sequencing and annotation.</title>
        <authorList>
            <consortium name="The Broad Institute Genomics Platform"/>
            <consortium name="The Broad Institute Genome Sequencing Center for Infectious Disease"/>
            <person name="Wu L."/>
            <person name="Ma J."/>
        </authorList>
    </citation>
    <scope>NUCLEOTIDE SEQUENCE [LARGE SCALE GENOMIC DNA]</scope>
    <source>
        <strain evidence="3">CCM 8939</strain>
    </source>
</reference>
<gene>
    <name evidence="2" type="ORF">GCM10008119_11420</name>
</gene>
<comment type="caution">
    <text evidence="2">The sequence shown here is derived from an EMBL/GenBank/DDBJ whole genome shotgun (WGS) entry which is preliminary data.</text>
</comment>
<feature type="domain" description="Tox-MPTase3" evidence="1">
    <location>
        <begin position="79"/>
        <end position="209"/>
    </location>
</feature>
<evidence type="ECO:0000259" key="1">
    <source>
        <dbReference type="Pfam" id="PF15639"/>
    </source>
</evidence>
<dbReference type="EMBL" id="BMDJ01000002">
    <property type="protein sequence ID" value="GGI24190.1"/>
    <property type="molecule type" value="Genomic_DNA"/>
</dbReference>
<dbReference type="InterPro" id="IPR028913">
    <property type="entry name" value="Tox-MPTase3_dom"/>
</dbReference>
<proteinExistence type="predicted"/>
<dbReference type="Proteomes" id="UP000645390">
    <property type="component" value="Unassembled WGS sequence"/>
</dbReference>